<evidence type="ECO:0000256" key="1">
    <source>
        <dbReference type="ARBA" id="ARBA00022527"/>
    </source>
</evidence>
<name>A0ABV5TDZ2_9ACTN</name>
<keyword evidence="1" id="KW-0418">Kinase</keyword>
<comment type="caution">
    <text evidence="4">The sequence shown here is derived from an EMBL/GenBank/DDBJ whole genome shotgun (WGS) entry which is preliminary data.</text>
</comment>
<keyword evidence="4" id="KW-0067">ATP-binding</keyword>
<dbReference type="EMBL" id="JBHMBS010000004">
    <property type="protein sequence ID" value="MFB9675918.1"/>
    <property type="molecule type" value="Genomic_DNA"/>
</dbReference>
<dbReference type="InterPro" id="IPR003594">
    <property type="entry name" value="HATPase_dom"/>
</dbReference>
<dbReference type="PANTHER" id="PTHR35526:SF3">
    <property type="entry name" value="ANTI-SIGMA-F FACTOR RSBW"/>
    <property type="match status" value="1"/>
</dbReference>
<feature type="domain" description="Histidine kinase/HSP90-like ATPase" evidence="3">
    <location>
        <begin position="59"/>
        <end position="173"/>
    </location>
</feature>
<sequence length="194" mass="20517">MGELVPDTATYRACDHRPSTGGRNTHPGDRSAMHRGKWGYASPEEWLRVPGPMVWRRTFPGTPQQVSEARHFVEGLFAGTPRSDDAGTIAAELCNNAVLHTVSGHDDGWFGVEVVLDDLAYLAVTDLGGAGRPVLTSAAGGKLVEGGFGILLVKELALTIGVHGSPQLGHTVWADIDLTLKIETAQEGQGVAVA</sequence>
<evidence type="ECO:0000313" key="4">
    <source>
        <dbReference type="EMBL" id="MFB9675918.1"/>
    </source>
</evidence>
<dbReference type="Gene3D" id="3.30.565.10">
    <property type="entry name" value="Histidine kinase-like ATPase, C-terminal domain"/>
    <property type="match status" value="1"/>
</dbReference>
<reference evidence="4 5" key="1">
    <citation type="submission" date="2024-09" db="EMBL/GenBank/DDBJ databases">
        <authorList>
            <person name="Sun Q."/>
            <person name="Mori K."/>
        </authorList>
    </citation>
    <scope>NUCLEOTIDE SEQUENCE [LARGE SCALE GENOMIC DNA]</scope>
    <source>
        <strain evidence="4 5">JCM 3028</strain>
    </source>
</reference>
<dbReference type="RefSeq" id="WP_386155911.1">
    <property type="nucleotide sequence ID" value="NZ_JBHMBS010000004.1"/>
</dbReference>
<evidence type="ECO:0000259" key="3">
    <source>
        <dbReference type="Pfam" id="PF13581"/>
    </source>
</evidence>
<keyword evidence="1" id="KW-0808">Transferase</keyword>
<evidence type="ECO:0000256" key="2">
    <source>
        <dbReference type="SAM" id="MobiDB-lite"/>
    </source>
</evidence>
<keyword evidence="1" id="KW-0723">Serine/threonine-protein kinase</keyword>
<gene>
    <name evidence="4" type="ORF">ACFFRH_10500</name>
</gene>
<dbReference type="CDD" id="cd16936">
    <property type="entry name" value="HATPase_RsbW-like"/>
    <property type="match status" value="1"/>
</dbReference>
<evidence type="ECO:0000313" key="5">
    <source>
        <dbReference type="Proteomes" id="UP001589610"/>
    </source>
</evidence>
<proteinExistence type="predicted"/>
<accession>A0ABV5TDZ2</accession>
<organism evidence="4 5">
    <name type="scientific">Streptosporangium vulgare</name>
    <dbReference type="NCBI Taxonomy" id="46190"/>
    <lineage>
        <taxon>Bacteria</taxon>
        <taxon>Bacillati</taxon>
        <taxon>Actinomycetota</taxon>
        <taxon>Actinomycetes</taxon>
        <taxon>Streptosporangiales</taxon>
        <taxon>Streptosporangiaceae</taxon>
        <taxon>Streptosporangium</taxon>
    </lineage>
</organism>
<dbReference type="Pfam" id="PF13581">
    <property type="entry name" value="HATPase_c_2"/>
    <property type="match status" value="1"/>
</dbReference>
<dbReference type="GO" id="GO:0005524">
    <property type="term" value="F:ATP binding"/>
    <property type="evidence" value="ECO:0007669"/>
    <property type="project" value="UniProtKB-KW"/>
</dbReference>
<keyword evidence="4" id="KW-0547">Nucleotide-binding</keyword>
<feature type="region of interest" description="Disordered" evidence="2">
    <location>
        <begin position="1"/>
        <end position="35"/>
    </location>
</feature>
<dbReference type="InterPro" id="IPR036890">
    <property type="entry name" value="HATPase_C_sf"/>
</dbReference>
<dbReference type="PANTHER" id="PTHR35526">
    <property type="entry name" value="ANTI-SIGMA-F FACTOR RSBW-RELATED"/>
    <property type="match status" value="1"/>
</dbReference>
<dbReference type="Proteomes" id="UP001589610">
    <property type="component" value="Unassembled WGS sequence"/>
</dbReference>
<dbReference type="SUPFAM" id="SSF55874">
    <property type="entry name" value="ATPase domain of HSP90 chaperone/DNA topoisomerase II/histidine kinase"/>
    <property type="match status" value="1"/>
</dbReference>
<protein>
    <submittedName>
        <fullName evidence="4">ATP-binding protein</fullName>
    </submittedName>
</protein>
<dbReference type="InterPro" id="IPR050267">
    <property type="entry name" value="Anti-sigma-factor_SerPK"/>
</dbReference>
<keyword evidence="5" id="KW-1185">Reference proteome</keyword>